<reference evidence="1 2" key="1">
    <citation type="submission" date="2014-03" db="EMBL/GenBank/DDBJ databases">
        <title>The genome of Kluyveromyces dobzhanskii.</title>
        <authorList>
            <person name="Nystedt B."/>
            <person name="Astrom S."/>
        </authorList>
    </citation>
    <scope>NUCLEOTIDE SEQUENCE [LARGE SCALE GENOMIC DNA]</scope>
    <source>
        <strain evidence="1 2">CBS 2104</strain>
    </source>
</reference>
<proteinExistence type="predicted"/>
<protein>
    <submittedName>
        <fullName evidence="1">WGS project CCBQ000000000 data, contig 00016</fullName>
    </submittedName>
</protein>
<evidence type="ECO:0000313" key="2">
    <source>
        <dbReference type="Proteomes" id="UP000031516"/>
    </source>
</evidence>
<name>A0A0A8L1L5_9SACH</name>
<dbReference type="AlphaFoldDB" id="A0A0A8L1L5"/>
<keyword evidence="2" id="KW-1185">Reference proteome</keyword>
<dbReference type="Proteomes" id="UP000031516">
    <property type="component" value="Unassembled WGS sequence"/>
</dbReference>
<dbReference type="OrthoDB" id="4071563at2759"/>
<dbReference type="EMBL" id="CCBQ010000012">
    <property type="protein sequence ID" value="CDO92099.1"/>
    <property type="molecule type" value="Genomic_DNA"/>
</dbReference>
<accession>A0A0A8L1L5</accession>
<evidence type="ECO:0000313" key="1">
    <source>
        <dbReference type="EMBL" id="CDO92099.1"/>
    </source>
</evidence>
<organism evidence="1 2">
    <name type="scientific">Kluyveromyces dobzhanskii CBS 2104</name>
    <dbReference type="NCBI Taxonomy" id="1427455"/>
    <lineage>
        <taxon>Eukaryota</taxon>
        <taxon>Fungi</taxon>
        <taxon>Dikarya</taxon>
        <taxon>Ascomycota</taxon>
        <taxon>Saccharomycotina</taxon>
        <taxon>Saccharomycetes</taxon>
        <taxon>Saccharomycetales</taxon>
        <taxon>Saccharomycetaceae</taxon>
        <taxon>Kluyveromyces</taxon>
    </lineage>
</organism>
<sequence>MFAHICGRPNPRKTIMKHSAFQKSTCLPASFDYNAVSDENNLNCCDASDGTDEFCKEFESSIEQLISKNTSYLSLDLTLHKSDKEVSNIARISNELKPTSEFLSEQSEVTKVEVDQNDLLSTSKNSVSVTDLADTYCMEKNAPESTPAEYLFIGSQEEESSSSNLKRVLKGDITGEPVYEIASDNNNNVQDKLKLAIEVSLLKYWAKLQKFTEKYPIYTAEEIRRQNLAFGNLKTRLENETVKEGLKVTGKLVHKVLVRLYNFGKMVYRRMLKKLLQYSIAHLDEFEDTDYQEIFNFAKMRTLRTKESLKSSLNYRLWMHSANEAALIPVSA</sequence>
<comment type="caution">
    <text evidence="1">The sequence shown here is derived from an EMBL/GenBank/DDBJ whole genome shotgun (WGS) entry which is preliminary data.</text>
</comment>
<gene>
    <name evidence="1" type="ORF">KLDO_g426.t1</name>
</gene>